<dbReference type="Gene3D" id="2.40.30.100">
    <property type="entry name" value="AF2212/PG0164-like"/>
    <property type="match status" value="1"/>
</dbReference>
<evidence type="ECO:0000313" key="2">
    <source>
        <dbReference type="Proteomes" id="UP001218362"/>
    </source>
</evidence>
<dbReference type="InterPro" id="IPR037079">
    <property type="entry name" value="AF2212/PG0164-like_sf"/>
</dbReference>
<evidence type="ECO:0000313" key="1">
    <source>
        <dbReference type="EMBL" id="WEK46407.1"/>
    </source>
</evidence>
<dbReference type="InterPro" id="IPR015018">
    <property type="entry name" value="DUF1905"/>
</dbReference>
<dbReference type="Pfam" id="PF08922">
    <property type="entry name" value="DUF1905"/>
    <property type="match status" value="1"/>
</dbReference>
<dbReference type="SUPFAM" id="SSF141694">
    <property type="entry name" value="AF2212/PG0164-like"/>
    <property type="match status" value="1"/>
</dbReference>
<dbReference type="Proteomes" id="UP001218362">
    <property type="component" value="Chromosome"/>
</dbReference>
<sequence>MSGEIVRFSARLIHWELGDFAGLGYVEIRGEPEEAIKGYELMRRLELGKRRGFGSVKVDVTLGDSKWSTSVFPSKDVGWFLPIKKAIQRAEGLDEGDLLEIELELL</sequence>
<reference evidence="1" key="1">
    <citation type="submission" date="2023-03" db="EMBL/GenBank/DDBJ databases">
        <title>Andean soil-derived lignocellulolytic bacterial consortium as a source of novel taxa and putative plastic-active enzymes.</title>
        <authorList>
            <person name="Diaz-Garcia L."/>
            <person name="Chuvochina M."/>
            <person name="Feuerriegel G."/>
            <person name="Bunk B."/>
            <person name="Sproer C."/>
            <person name="Streit W.R."/>
            <person name="Rodriguez L.M."/>
            <person name="Overmann J."/>
            <person name="Jimenez D.J."/>
        </authorList>
    </citation>
    <scope>NUCLEOTIDE SEQUENCE</scope>
    <source>
        <strain evidence="1">MAG 26</strain>
    </source>
</reference>
<name>A0AAJ5X5V9_9SPHN</name>
<dbReference type="EMBL" id="CP119316">
    <property type="protein sequence ID" value="WEK46407.1"/>
    <property type="molecule type" value="Genomic_DNA"/>
</dbReference>
<dbReference type="AlphaFoldDB" id="A0AAJ5X5V9"/>
<organism evidence="1 2">
    <name type="scientific">Candidatus Andeanibacterium colombiense</name>
    <dbReference type="NCBI Taxonomy" id="3121345"/>
    <lineage>
        <taxon>Bacteria</taxon>
        <taxon>Pseudomonadati</taxon>
        <taxon>Pseudomonadota</taxon>
        <taxon>Alphaproteobacteria</taxon>
        <taxon>Sphingomonadales</taxon>
        <taxon>Sphingomonadaceae</taxon>
        <taxon>Candidatus Andeanibacterium</taxon>
    </lineage>
</organism>
<accession>A0AAJ5X5V9</accession>
<gene>
    <name evidence="1" type="ORF">P0Y56_15580</name>
</gene>
<proteinExistence type="predicted"/>
<protein>
    <submittedName>
        <fullName evidence="1">DUF1905 domain-containing protein</fullName>
    </submittedName>
</protein>
<dbReference type="KEGG" id="acob:P0Y56_15580"/>